<reference evidence="6 7" key="1">
    <citation type="submission" date="2016-10" db="EMBL/GenBank/DDBJ databases">
        <authorList>
            <person name="de Groot N.N."/>
        </authorList>
    </citation>
    <scope>NUCLEOTIDE SEQUENCE [LARGE SCALE GENOMIC DNA]</scope>
    <source>
        <strain evidence="6 7">DSM 19938</strain>
    </source>
</reference>
<dbReference type="EC" id="6.3.5.4" evidence="3"/>
<dbReference type="Gene3D" id="3.40.50.620">
    <property type="entry name" value="HUPs"/>
    <property type="match status" value="2"/>
</dbReference>
<keyword evidence="7" id="KW-1185">Reference proteome</keyword>
<comment type="catalytic activity">
    <reaction evidence="4">
        <text>L-aspartate + L-glutamine + ATP + H2O = L-asparagine + L-glutamate + AMP + diphosphate + H(+)</text>
        <dbReference type="Rhea" id="RHEA:12228"/>
        <dbReference type="ChEBI" id="CHEBI:15377"/>
        <dbReference type="ChEBI" id="CHEBI:15378"/>
        <dbReference type="ChEBI" id="CHEBI:29985"/>
        <dbReference type="ChEBI" id="CHEBI:29991"/>
        <dbReference type="ChEBI" id="CHEBI:30616"/>
        <dbReference type="ChEBI" id="CHEBI:33019"/>
        <dbReference type="ChEBI" id="CHEBI:58048"/>
        <dbReference type="ChEBI" id="CHEBI:58359"/>
        <dbReference type="ChEBI" id="CHEBI:456215"/>
        <dbReference type="EC" id="6.3.5.4"/>
    </reaction>
</comment>
<evidence type="ECO:0000256" key="1">
    <source>
        <dbReference type="ARBA" id="ARBA00005187"/>
    </source>
</evidence>
<dbReference type="SUPFAM" id="SSF52402">
    <property type="entry name" value="Adenine nucleotide alpha hydrolases-like"/>
    <property type="match status" value="1"/>
</dbReference>
<name>A0A1H6R5M2_9BACT</name>
<dbReference type="GO" id="GO:0004066">
    <property type="term" value="F:asparagine synthase (glutamine-hydrolyzing) activity"/>
    <property type="evidence" value="ECO:0007669"/>
    <property type="project" value="UniProtKB-EC"/>
</dbReference>
<comment type="pathway">
    <text evidence="1">Amino-acid biosynthesis; L-asparagine biosynthesis; L-asparagine from L-aspartate (L-Gln route): step 1/1.</text>
</comment>
<dbReference type="Proteomes" id="UP000199532">
    <property type="component" value="Unassembled WGS sequence"/>
</dbReference>
<dbReference type="InterPro" id="IPR001962">
    <property type="entry name" value="Asn_synthase"/>
</dbReference>
<dbReference type="InterPro" id="IPR051786">
    <property type="entry name" value="ASN_synthetase/amidase"/>
</dbReference>
<dbReference type="AlphaFoldDB" id="A0A1H6R5M2"/>
<proteinExistence type="inferred from homology"/>
<sequence length="664" mass="75933">MDHQIISKLRKTANPFLGQRIVVIEGSIFFKEIKSKKGLFIDRIKRNNFLLENISLTICSIEEQPDDHNCIVINTKSSSKRLVNSNLLQDSKFTSRFDFDEFVKSSERQPYLSIWYDDTTAEISISRHVLGVIPLYYVYIPSQLFAFSTEIHSLININGLVDKVSINESWVSNYLISNDSNYYNPDTAYSNIKRLLPGHNILVNQAGSNFKQTPYFTFKPEKWSNLQSAGEYGEAFKSLFAKSIERGVIDNKPIIAQLSGGLDSSSISCMVRALYPDQPIHTLFLDLQKIVQSEKHLALEVAEKIQSEHHVIPPSEHDLDALILHTSLYGYPEHMISGSAITHTLLKKASELGGNTMFNGHDGDGIVGIGIEYPEILYDQFKWTELAEILSIAACVYPYYHIDKQWNTFSVKKKKEVYLNHFLYRQLQRKMNQLSIPDFITHVYKVHDFFGISSSVALFLKIASVASKKLRNGKVYPNTVLNKELSQNLKIDSYAIDLPKTMSRGLHGVDNVSFQDIYGGESLSAAEHLYALRKHYGVIEKFPFFDHNLFELTMSVPLEIKYSQGRRRGYLREGMKGILPESIRSRGDKGKFSLYGRDAAIRLYKQSSDFLTPQSQVWNFVDLKKFNSFVTLLHREKQPGRATSPVLRVISLAVWLDWIKNKNF</sequence>
<dbReference type="PANTHER" id="PTHR43284:SF1">
    <property type="entry name" value="ASPARAGINE SYNTHETASE"/>
    <property type="match status" value="1"/>
</dbReference>
<evidence type="ECO:0000259" key="5">
    <source>
        <dbReference type="Pfam" id="PF00733"/>
    </source>
</evidence>
<evidence type="ECO:0000313" key="7">
    <source>
        <dbReference type="Proteomes" id="UP000199532"/>
    </source>
</evidence>
<accession>A0A1H6R5M2</accession>
<dbReference type="PANTHER" id="PTHR43284">
    <property type="entry name" value="ASPARAGINE SYNTHETASE (GLUTAMINE-HYDROLYZING)"/>
    <property type="match status" value="1"/>
</dbReference>
<evidence type="ECO:0000256" key="2">
    <source>
        <dbReference type="ARBA" id="ARBA00005752"/>
    </source>
</evidence>
<dbReference type="GO" id="GO:0006529">
    <property type="term" value="P:asparagine biosynthetic process"/>
    <property type="evidence" value="ECO:0007669"/>
    <property type="project" value="InterPro"/>
</dbReference>
<dbReference type="STRING" id="408657.SAMN04487995_1048"/>
<dbReference type="InterPro" id="IPR029055">
    <property type="entry name" value="Ntn_hydrolases_N"/>
</dbReference>
<dbReference type="SUPFAM" id="SSF56235">
    <property type="entry name" value="N-terminal nucleophile aminohydrolases (Ntn hydrolases)"/>
    <property type="match status" value="1"/>
</dbReference>
<dbReference type="PIRSF" id="PIRSF001589">
    <property type="entry name" value="Asn_synthetase_glu-h"/>
    <property type="match status" value="1"/>
</dbReference>
<organism evidence="6 7">
    <name type="scientific">Dyadobacter koreensis</name>
    <dbReference type="NCBI Taxonomy" id="408657"/>
    <lineage>
        <taxon>Bacteria</taxon>
        <taxon>Pseudomonadati</taxon>
        <taxon>Bacteroidota</taxon>
        <taxon>Cytophagia</taxon>
        <taxon>Cytophagales</taxon>
        <taxon>Spirosomataceae</taxon>
        <taxon>Dyadobacter</taxon>
    </lineage>
</organism>
<dbReference type="EMBL" id="FNXY01000002">
    <property type="protein sequence ID" value="SEI51188.1"/>
    <property type="molecule type" value="Genomic_DNA"/>
</dbReference>
<dbReference type="InterPro" id="IPR006426">
    <property type="entry name" value="Asn_synth_AEB"/>
</dbReference>
<protein>
    <recommendedName>
        <fullName evidence="3">asparagine synthase (glutamine-hydrolyzing)</fullName>
        <ecNumber evidence="3">6.3.5.4</ecNumber>
    </recommendedName>
</protein>
<evidence type="ECO:0000256" key="4">
    <source>
        <dbReference type="ARBA" id="ARBA00048741"/>
    </source>
</evidence>
<dbReference type="Pfam" id="PF00733">
    <property type="entry name" value="Asn_synthase"/>
    <property type="match status" value="1"/>
</dbReference>
<evidence type="ECO:0000256" key="3">
    <source>
        <dbReference type="ARBA" id="ARBA00012737"/>
    </source>
</evidence>
<gene>
    <name evidence="6" type="ORF">SAMN04487995_1048</name>
</gene>
<dbReference type="RefSeq" id="WP_177196963.1">
    <property type="nucleotide sequence ID" value="NZ_FNXY01000002.1"/>
</dbReference>
<dbReference type="InterPro" id="IPR014729">
    <property type="entry name" value="Rossmann-like_a/b/a_fold"/>
</dbReference>
<dbReference type="Gene3D" id="3.60.20.10">
    <property type="entry name" value="Glutamine Phosphoribosylpyrophosphate, subunit 1, domain 1"/>
    <property type="match status" value="1"/>
</dbReference>
<comment type="similarity">
    <text evidence="2">Belongs to the asparagine synthetase family.</text>
</comment>
<evidence type="ECO:0000313" key="6">
    <source>
        <dbReference type="EMBL" id="SEI51188.1"/>
    </source>
</evidence>
<feature type="domain" description="Asparagine synthetase" evidence="5">
    <location>
        <begin position="236"/>
        <end position="656"/>
    </location>
</feature>